<dbReference type="OrthoDB" id="5982442at2759"/>
<dbReference type="EMBL" id="SRLO01000042">
    <property type="protein sequence ID" value="TNN81982.1"/>
    <property type="molecule type" value="Genomic_DNA"/>
</dbReference>
<feature type="region of interest" description="Disordered" evidence="2">
    <location>
        <begin position="572"/>
        <end position="679"/>
    </location>
</feature>
<organism evidence="3 4">
    <name type="scientific">Liparis tanakae</name>
    <name type="common">Tanaka's snailfish</name>
    <dbReference type="NCBI Taxonomy" id="230148"/>
    <lineage>
        <taxon>Eukaryota</taxon>
        <taxon>Metazoa</taxon>
        <taxon>Chordata</taxon>
        <taxon>Craniata</taxon>
        <taxon>Vertebrata</taxon>
        <taxon>Euteleostomi</taxon>
        <taxon>Actinopterygii</taxon>
        <taxon>Neopterygii</taxon>
        <taxon>Teleostei</taxon>
        <taxon>Neoteleostei</taxon>
        <taxon>Acanthomorphata</taxon>
        <taxon>Eupercaria</taxon>
        <taxon>Perciformes</taxon>
        <taxon>Cottioidei</taxon>
        <taxon>Cottales</taxon>
        <taxon>Liparidae</taxon>
        <taxon>Liparis</taxon>
    </lineage>
</organism>
<feature type="region of interest" description="Disordered" evidence="2">
    <location>
        <begin position="696"/>
        <end position="719"/>
    </location>
</feature>
<keyword evidence="1" id="KW-0175">Coiled coil</keyword>
<evidence type="ECO:0000313" key="4">
    <source>
        <dbReference type="Proteomes" id="UP000314294"/>
    </source>
</evidence>
<proteinExistence type="predicted"/>
<name>A0A4Z2IXG6_9TELE</name>
<comment type="caution">
    <text evidence="3">The sequence shown here is derived from an EMBL/GenBank/DDBJ whole genome shotgun (WGS) entry which is preliminary data.</text>
</comment>
<feature type="compositionally biased region" description="Basic and acidic residues" evidence="2">
    <location>
        <begin position="663"/>
        <end position="679"/>
    </location>
</feature>
<gene>
    <name evidence="3" type="ORF">EYF80_007628</name>
</gene>
<feature type="compositionally biased region" description="Basic and acidic residues" evidence="2">
    <location>
        <begin position="755"/>
        <end position="765"/>
    </location>
</feature>
<feature type="compositionally biased region" description="Polar residues" evidence="2">
    <location>
        <begin position="707"/>
        <end position="719"/>
    </location>
</feature>
<feature type="region of interest" description="Disordered" evidence="2">
    <location>
        <begin position="182"/>
        <end position="208"/>
    </location>
</feature>
<dbReference type="Proteomes" id="UP000314294">
    <property type="component" value="Unassembled WGS sequence"/>
</dbReference>
<feature type="region of interest" description="Disordered" evidence="2">
    <location>
        <begin position="1"/>
        <end position="20"/>
    </location>
</feature>
<feature type="region of interest" description="Disordered" evidence="2">
    <location>
        <begin position="741"/>
        <end position="771"/>
    </location>
</feature>
<feature type="compositionally biased region" description="Polar residues" evidence="2">
    <location>
        <begin position="575"/>
        <end position="592"/>
    </location>
</feature>
<feature type="compositionally biased region" description="Basic and acidic residues" evidence="2">
    <location>
        <begin position="199"/>
        <end position="208"/>
    </location>
</feature>
<protein>
    <submittedName>
        <fullName evidence="3">Uncharacterized protein</fullName>
    </submittedName>
</protein>
<feature type="coiled-coil region" evidence="1">
    <location>
        <begin position="222"/>
        <end position="343"/>
    </location>
</feature>
<feature type="compositionally biased region" description="Polar residues" evidence="2">
    <location>
        <begin position="1"/>
        <end position="10"/>
    </location>
</feature>
<feature type="compositionally biased region" description="Polar residues" evidence="2">
    <location>
        <begin position="617"/>
        <end position="629"/>
    </location>
</feature>
<evidence type="ECO:0000256" key="2">
    <source>
        <dbReference type="SAM" id="MobiDB-lite"/>
    </source>
</evidence>
<sequence length="821" mass="94083">MFRPSYKSSSPFPPTSDLDMWDTKSRFTAQTSAWSGMATVSGTGFLSKVSTSTSGSAGGFRQNDPSLRKWQSLSHLAPEGATRTFSSSPGAELRATRGESSFRQAEGVQWLQDAHVRLDTQLDRLRTKNAHLNYNITTAQLLDMKHKEKEADKLSQFEKGRQRGELHKKVLKMEKDLMQMRSNLERGSNDQPTETLPMSREDFDRQKRQEVDTELCKLREALRDAETRAKTQEEEHNQALQKLENSTETQRMLLNQIEKINQRRQNHSEVQEQLSEANNKISRACLDKAILSSQVLKLEDNMKELKAKLTGSLSEKNHLIKEKAALHQRAQVLESQLQTAKQRSEGCDIEPHNNKQDQETVMMKGGKKALKEANAKLTCELEMMKQELKTSQSQLQVATAERVTSSKQIKAVEAERSQLIREKEELLSKMKGEHHDELNNMKEKCSKFREFAEVLELERHKLQDRCQCLEAEVLEKSEKLHRQEEEHQKQDAVRVQSIEELKAAASHWAEKWQKVALTLQSTQEDLEELQRNNSRNEKESDSLLKFELDECKQELERSRSLALLYRYKNKGGEASVQTKDTETQTVLSQSSLLWEPPPDSHHCQNKAPEAPEDDQNDGGQANVSTTDSLRAQLEESKRRTNQLQQEEAEAAQRLHTRRLYSVNDEKPSVEGRKDQMNVDTDQQRRMVTEQLKSLFKGQEGKDAHNRSAPSAQDWSQTSKVVRNPVDRRIWQQSCGLMPVFEEDEEGSDCPTGQEGKQEEEAHAEENLPNQSLQVVKAYNDTKWNDDIDLQQKISYYPDGVFLAKVVDISSPDEDEEEGKDK</sequence>
<evidence type="ECO:0000256" key="1">
    <source>
        <dbReference type="SAM" id="Coils"/>
    </source>
</evidence>
<reference evidence="3 4" key="1">
    <citation type="submission" date="2019-03" db="EMBL/GenBank/DDBJ databases">
        <title>First draft genome of Liparis tanakae, snailfish: a comprehensive survey of snailfish specific genes.</title>
        <authorList>
            <person name="Kim W."/>
            <person name="Song I."/>
            <person name="Jeong J.-H."/>
            <person name="Kim D."/>
            <person name="Kim S."/>
            <person name="Ryu S."/>
            <person name="Song J.Y."/>
            <person name="Lee S.K."/>
        </authorList>
    </citation>
    <scope>NUCLEOTIDE SEQUENCE [LARGE SCALE GENOMIC DNA]</scope>
    <source>
        <tissue evidence="3">Muscle</tissue>
    </source>
</reference>
<keyword evidence="4" id="KW-1185">Reference proteome</keyword>
<accession>A0A4Z2IXG6</accession>
<evidence type="ECO:0000313" key="3">
    <source>
        <dbReference type="EMBL" id="TNN81982.1"/>
    </source>
</evidence>
<feature type="coiled-coil region" evidence="1">
    <location>
        <begin position="367"/>
        <end position="486"/>
    </location>
</feature>
<dbReference type="AlphaFoldDB" id="A0A4Z2IXG6"/>